<accession>A0A9N9H1X5</accession>
<feature type="compositionally biased region" description="Basic and acidic residues" evidence="2">
    <location>
        <begin position="332"/>
        <end position="342"/>
    </location>
</feature>
<evidence type="ECO:0000313" key="4">
    <source>
        <dbReference type="Proteomes" id="UP000789831"/>
    </source>
</evidence>
<proteinExistence type="predicted"/>
<sequence>MGDTQSTIKTLRELNSDLVHQITELRKENANIKAENIKLKQDKEEIEIRFVKLEQTAKENAENAKLRDGELNARIVELEQSAKESENRFAKLEQKQTQVITNEQEVSLAKNISPPIKDQSDKDNGITLDPMSEHNSTQTQRSESKSLTDPELSITSLPQDIIDDDSAETLDFVEREYKEHVSEEIMERIREKKFRDQNLASDNKQKNNQSKSQNASSGSLQNPISQSKDDLASKLDQSKINVKNSSRAHGQPKSDIETKVCEETLPETEISITTTPSIPSIHTSSHSVTASSNSENVINEDVLQGNVVLMSVCSTEGKSLPETKVDITVKSHVSDSSLDSKSHGSAIDFDSGSFDDENSCDEGADDDDSFNNNEDDGGFCGFSDDDDEGYYYDFNTGKTYTKSEHRHSICAY</sequence>
<name>A0A9N9H1X5_9GLOM</name>
<feature type="compositionally biased region" description="Low complexity" evidence="2">
    <location>
        <begin position="206"/>
        <end position="217"/>
    </location>
</feature>
<dbReference type="AlphaFoldDB" id="A0A9N9H1X5"/>
<feature type="compositionally biased region" description="Polar residues" evidence="2">
    <location>
        <begin position="238"/>
        <end position="248"/>
    </location>
</feature>
<dbReference type="EMBL" id="CAJVPL010004728">
    <property type="protein sequence ID" value="CAG8650680.1"/>
    <property type="molecule type" value="Genomic_DNA"/>
</dbReference>
<keyword evidence="1" id="KW-0175">Coiled coil</keyword>
<feature type="region of interest" description="Disordered" evidence="2">
    <location>
        <begin position="105"/>
        <end position="161"/>
    </location>
</feature>
<reference evidence="3" key="1">
    <citation type="submission" date="2021-06" db="EMBL/GenBank/DDBJ databases">
        <authorList>
            <person name="Kallberg Y."/>
            <person name="Tangrot J."/>
            <person name="Rosling A."/>
        </authorList>
    </citation>
    <scope>NUCLEOTIDE SEQUENCE</scope>
    <source>
        <strain evidence="3">MT106</strain>
    </source>
</reference>
<feature type="region of interest" description="Disordered" evidence="2">
    <location>
        <begin position="332"/>
        <end position="381"/>
    </location>
</feature>
<feature type="region of interest" description="Disordered" evidence="2">
    <location>
        <begin position="192"/>
        <end position="260"/>
    </location>
</feature>
<gene>
    <name evidence="3" type="ORF">AGERDE_LOCUS11389</name>
</gene>
<feature type="compositionally biased region" description="Polar residues" evidence="2">
    <location>
        <begin position="149"/>
        <end position="158"/>
    </location>
</feature>
<keyword evidence="4" id="KW-1185">Reference proteome</keyword>
<dbReference type="Proteomes" id="UP000789831">
    <property type="component" value="Unassembled WGS sequence"/>
</dbReference>
<protein>
    <submittedName>
        <fullName evidence="3">11093_t:CDS:1</fullName>
    </submittedName>
</protein>
<feature type="compositionally biased region" description="Basic and acidic residues" evidence="2">
    <location>
        <begin position="227"/>
        <end position="237"/>
    </location>
</feature>
<evidence type="ECO:0000256" key="2">
    <source>
        <dbReference type="SAM" id="MobiDB-lite"/>
    </source>
</evidence>
<organism evidence="3 4">
    <name type="scientific">Ambispora gerdemannii</name>
    <dbReference type="NCBI Taxonomy" id="144530"/>
    <lineage>
        <taxon>Eukaryota</taxon>
        <taxon>Fungi</taxon>
        <taxon>Fungi incertae sedis</taxon>
        <taxon>Mucoromycota</taxon>
        <taxon>Glomeromycotina</taxon>
        <taxon>Glomeromycetes</taxon>
        <taxon>Archaeosporales</taxon>
        <taxon>Ambisporaceae</taxon>
        <taxon>Ambispora</taxon>
    </lineage>
</organism>
<evidence type="ECO:0000313" key="3">
    <source>
        <dbReference type="EMBL" id="CAG8650680.1"/>
    </source>
</evidence>
<comment type="caution">
    <text evidence="3">The sequence shown here is derived from an EMBL/GenBank/DDBJ whole genome shotgun (WGS) entry which is preliminary data.</text>
</comment>
<feature type="coiled-coil region" evidence="1">
    <location>
        <begin position="8"/>
        <end position="95"/>
    </location>
</feature>
<dbReference type="OrthoDB" id="2438355at2759"/>
<evidence type="ECO:0000256" key="1">
    <source>
        <dbReference type="SAM" id="Coils"/>
    </source>
</evidence>
<feature type="compositionally biased region" description="Acidic residues" evidence="2">
    <location>
        <begin position="353"/>
        <end position="381"/>
    </location>
</feature>